<dbReference type="GO" id="GO:0006654">
    <property type="term" value="P:phosphatidic acid biosynthetic process"/>
    <property type="evidence" value="ECO:0007669"/>
    <property type="project" value="TreeGrafter"/>
</dbReference>
<keyword evidence="6" id="KW-1133">Transmembrane helix</keyword>
<dbReference type="CDD" id="cd07989">
    <property type="entry name" value="LPLAT_AGPAT-like"/>
    <property type="match status" value="1"/>
</dbReference>
<dbReference type="EMBL" id="CAJPEX010000176">
    <property type="protein sequence ID" value="CAG0913960.1"/>
    <property type="molecule type" value="Genomic_DNA"/>
</dbReference>
<keyword evidence="5" id="KW-0443">Lipid metabolism</keyword>
<dbReference type="EC" id="2.3.1.51" evidence="5"/>
<dbReference type="PANTHER" id="PTHR10434">
    <property type="entry name" value="1-ACYL-SN-GLYCEROL-3-PHOSPHATE ACYLTRANSFERASE"/>
    <property type="match status" value="1"/>
</dbReference>
<dbReference type="InterPro" id="IPR002123">
    <property type="entry name" value="Plipid/glycerol_acylTrfase"/>
</dbReference>
<keyword evidence="5" id="KW-0444">Lipid biosynthesis</keyword>
<gene>
    <name evidence="8" type="ORF">NMOB1V02_LOCUS1678</name>
</gene>
<name>A0A7R9BEN8_9CRUS</name>
<dbReference type="GO" id="GO:0005783">
    <property type="term" value="C:endoplasmic reticulum"/>
    <property type="evidence" value="ECO:0007669"/>
    <property type="project" value="TreeGrafter"/>
</dbReference>
<proteinExistence type="inferred from homology"/>
<comment type="domain">
    <text evidence="5">The HXXXXD motif is essential for acyltransferase activity and may constitute the binding site for the phosphate moiety of the glycerol-3-phosphate.</text>
</comment>
<reference evidence="8" key="1">
    <citation type="submission" date="2020-11" db="EMBL/GenBank/DDBJ databases">
        <authorList>
            <person name="Tran Van P."/>
        </authorList>
    </citation>
    <scope>NUCLEOTIDE SEQUENCE</scope>
</reference>
<evidence type="ECO:0000256" key="2">
    <source>
        <dbReference type="ARBA" id="ARBA00008655"/>
    </source>
</evidence>
<keyword evidence="5" id="KW-1208">Phospholipid metabolism</keyword>
<sequence length="274" mass="30634">MSVLLFICYVLGLWVVLFVANRRVRYVTKFVIYIVYVSSIATILLPFSALRPCNVRNANVSTWMVYWIAPLLGISHEVIGAEHLAEDRAAVVICNHQSLLDFLGMCKLWPIAGKLAAVAKREILFIWPFGLIAWLSGTVFIDRRHAAESRDVVNSTERLIKEKGIKLWVFAEGTRSSDGNLLPFKKGGFHLALRGKLPIIPVVMSWYGPFFDSREMRLEPGKVTIKILPAVIVDGTEDVTKLTEKVRADMQATLESISPDLPPIGSKNGFHASK</sequence>
<dbReference type="GO" id="GO:0016020">
    <property type="term" value="C:membrane"/>
    <property type="evidence" value="ECO:0007669"/>
    <property type="project" value="InterPro"/>
</dbReference>
<evidence type="ECO:0000313" key="9">
    <source>
        <dbReference type="Proteomes" id="UP000678499"/>
    </source>
</evidence>
<dbReference type="SMART" id="SM00563">
    <property type="entry name" value="PlsC"/>
    <property type="match status" value="1"/>
</dbReference>
<dbReference type="SUPFAM" id="SSF69593">
    <property type="entry name" value="Glycerol-3-phosphate (1)-acyltransferase"/>
    <property type="match status" value="1"/>
</dbReference>
<feature type="transmembrane region" description="Helical" evidence="6">
    <location>
        <begin position="123"/>
        <end position="141"/>
    </location>
</feature>
<dbReference type="EMBL" id="OA882213">
    <property type="protein sequence ID" value="CAD7273808.1"/>
    <property type="molecule type" value="Genomic_DNA"/>
</dbReference>
<comment type="pathway">
    <text evidence="1">Phospholipid metabolism; CDP-diacylglycerol biosynthesis; CDP-diacylglycerol from sn-glycerol 3-phosphate: step 2/3.</text>
</comment>
<keyword evidence="3 5" id="KW-0808">Transferase</keyword>
<dbReference type="NCBIfam" id="TIGR00530">
    <property type="entry name" value="AGP_acyltrn"/>
    <property type="match status" value="1"/>
</dbReference>
<evidence type="ECO:0000313" key="8">
    <source>
        <dbReference type="EMBL" id="CAD7273808.1"/>
    </source>
</evidence>
<dbReference type="AlphaFoldDB" id="A0A7R9BEN8"/>
<evidence type="ECO:0000256" key="6">
    <source>
        <dbReference type="SAM" id="Phobius"/>
    </source>
</evidence>
<dbReference type="OrthoDB" id="202234at2759"/>
<evidence type="ECO:0000256" key="1">
    <source>
        <dbReference type="ARBA" id="ARBA00004728"/>
    </source>
</evidence>
<keyword evidence="4 5" id="KW-0012">Acyltransferase</keyword>
<dbReference type="GO" id="GO:0003841">
    <property type="term" value="F:1-acylglycerol-3-phosphate O-acyltransferase activity"/>
    <property type="evidence" value="ECO:0007669"/>
    <property type="project" value="UniProtKB-UniRule"/>
</dbReference>
<organism evidence="8">
    <name type="scientific">Notodromas monacha</name>
    <dbReference type="NCBI Taxonomy" id="399045"/>
    <lineage>
        <taxon>Eukaryota</taxon>
        <taxon>Metazoa</taxon>
        <taxon>Ecdysozoa</taxon>
        <taxon>Arthropoda</taxon>
        <taxon>Crustacea</taxon>
        <taxon>Oligostraca</taxon>
        <taxon>Ostracoda</taxon>
        <taxon>Podocopa</taxon>
        <taxon>Podocopida</taxon>
        <taxon>Cypridocopina</taxon>
        <taxon>Cypridoidea</taxon>
        <taxon>Cyprididae</taxon>
        <taxon>Notodromas</taxon>
    </lineage>
</organism>
<keyword evidence="6" id="KW-0472">Membrane</keyword>
<keyword evidence="9" id="KW-1185">Reference proteome</keyword>
<dbReference type="Proteomes" id="UP000678499">
    <property type="component" value="Unassembled WGS sequence"/>
</dbReference>
<evidence type="ECO:0000256" key="3">
    <source>
        <dbReference type="ARBA" id="ARBA00022679"/>
    </source>
</evidence>
<comment type="similarity">
    <text evidence="2 5">Belongs to the 1-acyl-sn-glycerol-3-phosphate acyltransferase family.</text>
</comment>
<keyword evidence="6" id="KW-0812">Transmembrane</keyword>
<feature type="transmembrane region" description="Helical" evidence="6">
    <location>
        <begin position="30"/>
        <end position="50"/>
    </location>
</feature>
<evidence type="ECO:0000256" key="4">
    <source>
        <dbReference type="ARBA" id="ARBA00023315"/>
    </source>
</evidence>
<keyword evidence="5" id="KW-0594">Phospholipid biosynthesis</keyword>
<dbReference type="PANTHER" id="PTHR10434:SF11">
    <property type="entry name" value="1-ACYL-SN-GLYCEROL-3-PHOSPHATE ACYLTRANSFERASE"/>
    <property type="match status" value="1"/>
</dbReference>
<evidence type="ECO:0000259" key="7">
    <source>
        <dbReference type="SMART" id="SM00563"/>
    </source>
</evidence>
<accession>A0A7R9BEN8</accession>
<dbReference type="Pfam" id="PF01553">
    <property type="entry name" value="Acyltransferase"/>
    <property type="match status" value="1"/>
</dbReference>
<protein>
    <recommendedName>
        <fullName evidence="5">1-acyl-sn-glycerol-3-phosphate acyltransferase</fullName>
        <ecNumber evidence="5">2.3.1.51</ecNumber>
    </recommendedName>
</protein>
<evidence type="ECO:0000256" key="5">
    <source>
        <dbReference type="RuleBase" id="RU361267"/>
    </source>
</evidence>
<feature type="domain" description="Phospholipid/glycerol acyltransferase" evidence="7">
    <location>
        <begin position="90"/>
        <end position="207"/>
    </location>
</feature>
<comment type="catalytic activity">
    <reaction evidence="5">
        <text>a 1-acyl-sn-glycero-3-phosphate + an acyl-CoA = a 1,2-diacyl-sn-glycero-3-phosphate + CoA</text>
        <dbReference type="Rhea" id="RHEA:19709"/>
        <dbReference type="ChEBI" id="CHEBI:57287"/>
        <dbReference type="ChEBI" id="CHEBI:57970"/>
        <dbReference type="ChEBI" id="CHEBI:58342"/>
        <dbReference type="ChEBI" id="CHEBI:58608"/>
        <dbReference type="EC" id="2.3.1.51"/>
    </reaction>
</comment>
<dbReference type="InterPro" id="IPR004552">
    <property type="entry name" value="AGP_acyltrans"/>
</dbReference>